<evidence type="ECO:0000313" key="2">
    <source>
        <dbReference type="Proteomes" id="UP001266305"/>
    </source>
</evidence>
<evidence type="ECO:0000313" key="1">
    <source>
        <dbReference type="EMBL" id="KAK2112171.1"/>
    </source>
</evidence>
<organism evidence="1 2">
    <name type="scientific">Saguinus oedipus</name>
    <name type="common">Cotton-top tamarin</name>
    <name type="synonym">Oedipomidas oedipus</name>
    <dbReference type="NCBI Taxonomy" id="9490"/>
    <lineage>
        <taxon>Eukaryota</taxon>
        <taxon>Metazoa</taxon>
        <taxon>Chordata</taxon>
        <taxon>Craniata</taxon>
        <taxon>Vertebrata</taxon>
        <taxon>Euteleostomi</taxon>
        <taxon>Mammalia</taxon>
        <taxon>Eutheria</taxon>
        <taxon>Euarchontoglires</taxon>
        <taxon>Primates</taxon>
        <taxon>Haplorrhini</taxon>
        <taxon>Platyrrhini</taxon>
        <taxon>Cebidae</taxon>
        <taxon>Callitrichinae</taxon>
        <taxon>Saguinus</taxon>
    </lineage>
</organism>
<reference evidence="1 2" key="1">
    <citation type="submission" date="2023-05" db="EMBL/GenBank/DDBJ databases">
        <title>B98-5 Cell Line De Novo Hybrid Assembly: An Optical Mapping Approach.</title>
        <authorList>
            <person name="Kananen K."/>
            <person name="Auerbach J.A."/>
            <person name="Kautto E."/>
            <person name="Blachly J.S."/>
        </authorList>
    </citation>
    <scope>NUCLEOTIDE SEQUENCE [LARGE SCALE GENOMIC DNA]</scope>
    <source>
        <strain evidence="1">B95-8</strain>
        <tissue evidence="1">Cell line</tissue>
    </source>
</reference>
<gene>
    <name evidence="1" type="ORF">P7K49_011918</name>
</gene>
<proteinExistence type="predicted"/>
<sequence>MLAAARARKLQLPACYGAVRRGLRIPAARQHKLQLPACRGPSFPGLGILAAPPCFLVSR</sequence>
<name>A0ABQ9VS22_SAGOE</name>
<dbReference type="Proteomes" id="UP001266305">
    <property type="component" value="Unassembled WGS sequence"/>
</dbReference>
<feature type="non-terminal residue" evidence="1">
    <location>
        <position position="59"/>
    </location>
</feature>
<dbReference type="EMBL" id="JASSZA010000005">
    <property type="protein sequence ID" value="KAK2112171.1"/>
    <property type="molecule type" value="Genomic_DNA"/>
</dbReference>
<comment type="caution">
    <text evidence="1">The sequence shown here is derived from an EMBL/GenBank/DDBJ whole genome shotgun (WGS) entry which is preliminary data.</text>
</comment>
<keyword evidence="2" id="KW-1185">Reference proteome</keyword>
<accession>A0ABQ9VS22</accession>
<protein>
    <submittedName>
        <fullName evidence="1">Uncharacterized protein</fullName>
    </submittedName>
</protein>